<evidence type="ECO:0000259" key="1">
    <source>
        <dbReference type="Pfam" id="PF14082"/>
    </source>
</evidence>
<gene>
    <name evidence="2" type="ORF">ENR15_09840</name>
</gene>
<reference evidence="2" key="1">
    <citation type="journal article" date="2020" name="mSystems">
        <title>Genome- and Community-Level Interaction Insights into Carbon Utilization and Element Cycling Functions of Hydrothermarchaeota in Hydrothermal Sediment.</title>
        <authorList>
            <person name="Zhou Z."/>
            <person name="Liu Y."/>
            <person name="Xu W."/>
            <person name="Pan J."/>
            <person name="Luo Z.H."/>
            <person name="Li M."/>
        </authorList>
    </citation>
    <scope>NUCLEOTIDE SEQUENCE [LARGE SCALE GENOMIC DNA]</scope>
    <source>
        <strain evidence="2">SpSt-374</strain>
    </source>
</reference>
<dbReference type="EMBL" id="DSPX01000096">
    <property type="protein sequence ID" value="HGG00932.1"/>
    <property type="molecule type" value="Genomic_DNA"/>
</dbReference>
<protein>
    <submittedName>
        <fullName evidence="2">DUF4263 domain-containing protein</fullName>
    </submittedName>
</protein>
<dbReference type="InterPro" id="IPR025359">
    <property type="entry name" value="SduA_C"/>
</dbReference>
<accession>A0A7C3VGN1</accession>
<dbReference type="AlphaFoldDB" id="A0A7C3VGN1"/>
<dbReference type="Pfam" id="PF14082">
    <property type="entry name" value="SduA_C"/>
    <property type="match status" value="1"/>
</dbReference>
<organism evidence="2">
    <name type="scientific">Planktothricoides sp. SpSt-374</name>
    <dbReference type="NCBI Taxonomy" id="2282167"/>
    <lineage>
        <taxon>Bacteria</taxon>
        <taxon>Bacillati</taxon>
        <taxon>Cyanobacteriota</taxon>
        <taxon>Cyanophyceae</taxon>
        <taxon>Oscillatoriophycideae</taxon>
        <taxon>Oscillatoriales</taxon>
        <taxon>Oscillatoriaceae</taxon>
        <taxon>Planktothricoides</taxon>
    </lineage>
</organism>
<sequence length="212" mass="25267">MKNLSQFKFNPGIGFREFAELQQLLQSRRYLSERDDILPFFRQREHLSAFLSYLHPRILRYDRIAFEFDIFGDFKSDLVVGDSVTQSYFFVEFEDAGAESIFLSNPNRSTPEWAPRFERGFSQIIDWFCKLDEMEKTDSFEDKFGSRSIDYMGLLVIGRSHSLSPRERRRLKWRRENTVVNSKHIYCMTFDELSEDLQVGIEQYQFVNPTDN</sequence>
<evidence type="ECO:0000313" key="2">
    <source>
        <dbReference type="EMBL" id="HGG00932.1"/>
    </source>
</evidence>
<comment type="caution">
    <text evidence="2">The sequence shown here is derived from an EMBL/GenBank/DDBJ whole genome shotgun (WGS) entry which is preliminary data.</text>
</comment>
<name>A0A7C3VGN1_9CYAN</name>
<feature type="domain" description="Shedu protein SduA C-terminal" evidence="1">
    <location>
        <begin position="33"/>
        <end position="193"/>
    </location>
</feature>
<proteinExistence type="predicted"/>